<feature type="domain" description="Glycosyltransferase 2-like" evidence="1">
    <location>
        <begin position="13"/>
        <end position="152"/>
    </location>
</feature>
<evidence type="ECO:0000313" key="3">
    <source>
        <dbReference type="Proteomes" id="UP000886844"/>
    </source>
</evidence>
<name>A0A9D1Z4S2_9BACT</name>
<dbReference type="EC" id="2.4.-.-" evidence="2"/>
<dbReference type="InterPro" id="IPR001173">
    <property type="entry name" value="Glyco_trans_2-like"/>
</dbReference>
<dbReference type="Proteomes" id="UP000886844">
    <property type="component" value="Unassembled WGS sequence"/>
</dbReference>
<evidence type="ECO:0000259" key="1">
    <source>
        <dbReference type="Pfam" id="PF00535"/>
    </source>
</evidence>
<keyword evidence="2" id="KW-0328">Glycosyltransferase</keyword>
<comment type="caution">
    <text evidence="2">The sequence shown here is derived from an EMBL/GenBank/DDBJ whole genome shotgun (WGS) entry which is preliminary data.</text>
</comment>
<gene>
    <name evidence="2" type="ORF">H9828_08910</name>
</gene>
<dbReference type="Pfam" id="PF00535">
    <property type="entry name" value="Glycos_transf_2"/>
    <property type="match status" value="1"/>
</dbReference>
<organism evidence="2 3">
    <name type="scientific">Candidatus Alistipes intestinigallinarum</name>
    <dbReference type="NCBI Taxonomy" id="2838440"/>
    <lineage>
        <taxon>Bacteria</taxon>
        <taxon>Pseudomonadati</taxon>
        <taxon>Bacteroidota</taxon>
        <taxon>Bacteroidia</taxon>
        <taxon>Bacteroidales</taxon>
        <taxon>Rikenellaceae</taxon>
        <taxon>Alistipes</taxon>
    </lineage>
</organism>
<evidence type="ECO:0000313" key="2">
    <source>
        <dbReference type="EMBL" id="HIY69521.1"/>
    </source>
</evidence>
<dbReference type="PANTHER" id="PTHR22916:SF3">
    <property type="entry name" value="UDP-GLCNAC:BETAGAL BETA-1,3-N-ACETYLGLUCOSAMINYLTRANSFERASE-LIKE PROTEIN 1"/>
    <property type="match status" value="1"/>
</dbReference>
<dbReference type="AlphaFoldDB" id="A0A9D1Z4S2"/>
<accession>A0A9D1Z4S2</accession>
<protein>
    <submittedName>
        <fullName evidence="2">Glycosyltransferase</fullName>
        <ecNumber evidence="2">2.4.-.-</ecNumber>
    </submittedName>
</protein>
<reference evidence="2" key="2">
    <citation type="submission" date="2021-04" db="EMBL/GenBank/DDBJ databases">
        <authorList>
            <person name="Gilroy R."/>
        </authorList>
    </citation>
    <scope>NUCLEOTIDE SEQUENCE</scope>
    <source>
        <strain evidence="2">5134</strain>
    </source>
</reference>
<dbReference type="EMBL" id="DXDA01000068">
    <property type="protein sequence ID" value="HIY69521.1"/>
    <property type="molecule type" value="Genomic_DNA"/>
</dbReference>
<proteinExistence type="predicted"/>
<dbReference type="Gene3D" id="3.90.550.10">
    <property type="entry name" value="Spore Coat Polysaccharide Biosynthesis Protein SpsA, Chain A"/>
    <property type="match status" value="1"/>
</dbReference>
<reference evidence="2" key="1">
    <citation type="journal article" date="2021" name="PeerJ">
        <title>Extensive microbial diversity within the chicken gut microbiome revealed by metagenomics and culture.</title>
        <authorList>
            <person name="Gilroy R."/>
            <person name="Ravi A."/>
            <person name="Getino M."/>
            <person name="Pursley I."/>
            <person name="Horton D.L."/>
            <person name="Alikhan N.F."/>
            <person name="Baker D."/>
            <person name="Gharbi K."/>
            <person name="Hall N."/>
            <person name="Watson M."/>
            <person name="Adriaenssens E.M."/>
            <person name="Foster-Nyarko E."/>
            <person name="Jarju S."/>
            <person name="Secka A."/>
            <person name="Antonio M."/>
            <person name="Oren A."/>
            <person name="Chaudhuri R.R."/>
            <person name="La Ragione R."/>
            <person name="Hildebrand F."/>
            <person name="Pallen M.J."/>
        </authorList>
    </citation>
    <scope>NUCLEOTIDE SEQUENCE</scope>
    <source>
        <strain evidence="2">5134</strain>
    </source>
</reference>
<dbReference type="SUPFAM" id="SSF53448">
    <property type="entry name" value="Nucleotide-diphospho-sugar transferases"/>
    <property type="match status" value="1"/>
</dbReference>
<dbReference type="GO" id="GO:0016758">
    <property type="term" value="F:hexosyltransferase activity"/>
    <property type="evidence" value="ECO:0007669"/>
    <property type="project" value="UniProtKB-ARBA"/>
</dbReference>
<sequence length="319" mass="37244">MNPPKTAAAPLVSVCMTTYNHEAYLSRAIESVLAQETAFGVELVLGEDCSTDGTRAVCEDYAARYPDRIRLVTSAENVGWRANYRRTFEACRGKYVAYLDGDDWWSDPRKLQKQADVLEADPECGMCYTAAERFWSAENRTEPDYPAHYTDFDHLSYSLTICNCATLARRELIARYYAEVRPEEHPEWLTDDAPMWLWFSARSRIAFLPDTTAVHRRLPDSVSHSRAYQRQIAFSDSILDIDLWFEAHYGTGRNRFRLERRRASVAWWVLSWNGRVGEYLARWWRDVRRCPRLLLCPEGPGLLVKKVLFRRHKNNRKNR</sequence>
<dbReference type="PANTHER" id="PTHR22916">
    <property type="entry name" value="GLYCOSYLTRANSFERASE"/>
    <property type="match status" value="1"/>
</dbReference>
<keyword evidence="2" id="KW-0808">Transferase</keyword>
<dbReference type="InterPro" id="IPR029044">
    <property type="entry name" value="Nucleotide-diphossugar_trans"/>
</dbReference>